<keyword evidence="1" id="KW-0808">Transferase</keyword>
<evidence type="ECO:0000256" key="1">
    <source>
        <dbReference type="ARBA" id="ARBA00022679"/>
    </source>
</evidence>
<evidence type="ECO:0000313" key="6">
    <source>
        <dbReference type="Proteomes" id="UP000232145"/>
    </source>
</evidence>
<dbReference type="RefSeq" id="WP_100745005.1">
    <property type="nucleotide sequence ID" value="NZ_NPDW01000003.1"/>
</dbReference>
<feature type="domain" description="Nucleotidyl transferase" evidence="3">
    <location>
        <begin position="7"/>
        <end position="225"/>
    </location>
</feature>
<dbReference type="AlphaFoldDB" id="A0A2N0AGK4"/>
<feature type="domain" description="Glycosyltransferase 2-like" evidence="4">
    <location>
        <begin position="256"/>
        <end position="375"/>
    </location>
</feature>
<dbReference type="InterPro" id="IPR001173">
    <property type="entry name" value="Glyco_trans_2-like"/>
</dbReference>
<dbReference type="Gene3D" id="3.90.550.10">
    <property type="entry name" value="Spore Coat Polysaccharide Biosynthesis Protein SpsA, Chain A"/>
    <property type="match status" value="2"/>
</dbReference>
<dbReference type="PANTHER" id="PTHR43584">
    <property type="entry name" value="NUCLEOTIDYL TRANSFERASE"/>
    <property type="match status" value="1"/>
</dbReference>
<comment type="caution">
    <text evidence="5">The sequence shown here is derived from an EMBL/GenBank/DDBJ whole genome shotgun (WGS) entry which is preliminary data.</text>
</comment>
<keyword evidence="6" id="KW-1185">Reference proteome</keyword>
<dbReference type="InterPro" id="IPR005835">
    <property type="entry name" value="NTP_transferase_dom"/>
</dbReference>
<gene>
    <name evidence="5" type="ORF">CH364_17305</name>
</gene>
<accession>A0A2N0AGK4</accession>
<sequence>MKKIRIGVIAAAGKGTRAYPRTSFIPKPLFVIEGKSILHRNVELMVKTFGIEKVYVLVGHLKEQIIAEIDHIRSVLPKVVIEPVDWTERGLASDVASLEKTIHEPFLTILGDEFYYRTDHDIFLKVLKKHPNMAASIGIVKTSLLSRIRKNYSVVLENDKILNLVEKPENPPNELLGLGSYFFTPEYFEFFKKTPASPKSGVIEITDVIDKMAKESKGGVYATMLSCEYFNINSMQDYYHAVYEVRNDLFHKFKTSLVIPTNNNERSITDVIVDFKDKFNEIIVIDNESTDETLALSKKEKVKTYTFPGEGDSTRLGEQVRRGIEYATGDIIVVVSPDGSFRSKDFPKLLEYMKDSDMVIGTRTTRQMIEQGSNLKPLYRLVNLLMGKLVEVFWWGQEPRFTDVDCQFFSVWRESYERVKPQLVVEDRKFIVELMIDIVRSHMRCIEIPVSYFKPVGQVEYRLRDMISDSIHIMKLILSKKFYLGEDRDGE</sequence>
<evidence type="ECO:0000259" key="3">
    <source>
        <dbReference type="Pfam" id="PF00483"/>
    </source>
</evidence>
<reference evidence="5 6" key="1">
    <citation type="submission" date="2017-07" db="EMBL/GenBank/DDBJ databases">
        <title>Leptospira spp. isolated from tropical soils.</title>
        <authorList>
            <person name="Thibeaux R."/>
            <person name="Iraola G."/>
            <person name="Ferres I."/>
            <person name="Bierque E."/>
            <person name="Girault D."/>
            <person name="Soupe-Gilbert M.-E."/>
            <person name="Picardeau M."/>
            <person name="Goarant C."/>
        </authorList>
    </citation>
    <scope>NUCLEOTIDE SEQUENCE [LARGE SCALE GENOMIC DNA]</scope>
    <source>
        <strain evidence="5 6">FH2-B-A1</strain>
    </source>
</reference>
<proteinExistence type="predicted"/>
<dbReference type="Pfam" id="PF00535">
    <property type="entry name" value="Glycos_transf_2"/>
    <property type="match status" value="1"/>
</dbReference>
<dbReference type="OrthoDB" id="9803871at2"/>
<protein>
    <submittedName>
        <fullName evidence="5">Sugar pyrophosphorylase</fullName>
    </submittedName>
</protein>
<keyword evidence="2" id="KW-0548">Nucleotidyltransferase</keyword>
<dbReference type="Pfam" id="PF00483">
    <property type="entry name" value="NTP_transferase"/>
    <property type="match status" value="1"/>
</dbReference>
<evidence type="ECO:0000313" key="5">
    <source>
        <dbReference type="EMBL" id="PJZ83422.1"/>
    </source>
</evidence>
<evidence type="ECO:0000256" key="2">
    <source>
        <dbReference type="ARBA" id="ARBA00022695"/>
    </source>
</evidence>
<dbReference type="Proteomes" id="UP000232145">
    <property type="component" value="Unassembled WGS sequence"/>
</dbReference>
<dbReference type="SUPFAM" id="SSF53448">
    <property type="entry name" value="Nucleotide-diphospho-sugar transferases"/>
    <property type="match status" value="2"/>
</dbReference>
<dbReference type="InterPro" id="IPR050065">
    <property type="entry name" value="GlmU-like"/>
</dbReference>
<organism evidence="5 6">
    <name type="scientific">Leptospira harrisiae</name>
    <dbReference type="NCBI Taxonomy" id="2023189"/>
    <lineage>
        <taxon>Bacteria</taxon>
        <taxon>Pseudomonadati</taxon>
        <taxon>Spirochaetota</taxon>
        <taxon>Spirochaetia</taxon>
        <taxon>Leptospirales</taxon>
        <taxon>Leptospiraceae</taxon>
        <taxon>Leptospira</taxon>
    </lineage>
</organism>
<dbReference type="InterPro" id="IPR029044">
    <property type="entry name" value="Nucleotide-diphossugar_trans"/>
</dbReference>
<dbReference type="EMBL" id="NPDX01000006">
    <property type="protein sequence ID" value="PJZ83422.1"/>
    <property type="molecule type" value="Genomic_DNA"/>
</dbReference>
<dbReference type="CDD" id="cd04181">
    <property type="entry name" value="NTP_transferase"/>
    <property type="match status" value="1"/>
</dbReference>
<name>A0A2N0AGK4_9LEPT</name>
<evidence type="ECO:0000259" key="4">
    <source>
        <dbReference type="Pfam" id="PF00535"/>
    </source>
</evidence>
<dbReference type="GO" id="GO:0016779">
    <property type="term" value="F:nucleotidyltransferase activity"/>
    <property type="evidence" value="ECO:0007669"/>
    <property type="project" value="UniProtKB-KW"/>
</dbReference>
<dbReference type="PANTHER" id="PTHR43584:SF8">
    <property type="entry name" value="N-ACETYLMURAMATE ALPHA-1-PHOSPHATE URIDYLYLTRANSFERASE"/>
    <property type="match status" value="1"/>
</dbReference>